<dbReference type="PATRIC" id="fig|555500.3.peg.1203"/>
<evidence type="ECO:0000256" key="4">
    <source>
        <dbReference type="ARBA" id="ARBA00022759"/>
    </source>
</evidence>
<evidence type="ECO:0000256" key="1">
    <source>
        <dbReference type="ARBA" id="ARBA00001946"/>
    </source>
</evidence>
<comment type="caution">
    <text evidence="14">The sequence shown here is derived from an EMBL/GenBank/DDBJ whole genome shotgun (WGS) entry which is preliminary data.</text>
</comment>
<dbReference type="GO" id="GO:0003723">
    <property type="term" value="F:RNA binding"/>
    <property type="evidence" value="ECO:0007669"/>
    <property type="project" value="UniProtKB-UniRule"/>
</dbReference>
<organism evidence="14 15">
    <name type="scientific">Galbibacter marinus</name>
    <dbReference type="NCBI Taxonomy" id="555500"/>
    <lineage>
        <taxon>Bacteria</taxon>
        <taxon>Pseudomonadati</taxon>
        <taxon>Bacteroidota</taxon>
        <taxon>Flavobacteriia</taxon>
        <taxon>Flavobacteriales</taxon>
        <taxon>Flavobacteriaceae</taxon>
        <taxon>Galbibacter</taxon>
    </lineage>
</organism>
<accession>K2PT21</accession>
<keyword evidence="10" id="KW-0464">Manganese</keyword>
<keyword evidence="2 12" id="KW-0540">Nuclease</keyword>
<feature type="binding site" evidence="12">
    <location>
        <position position="704"/>
    </location>
    <ligand>
        <name>Mg(2+)</name>
        <dbReference type="ChEBI" id="CHEBI:18420"/>
        <label>2</label>
    </ligand>
</feature>
<proteinExistence type="inferred from homology"/>
<keyword evidence="8 12" id="KW-0051">Antiviral defense</keyword>
<dbReference type="GO" id="GO:0016787">
    <property type="term" value="F:hydrolase activity"/>
    <property type="evidence" value="ECO:0007669"/>
    <property type="project" value="UniProtKB-KW"/>
</dbReference>
<dbReference type="EMBL" id="AMSG01000005">
    <property type="protein sequence ID" value="EKF55725.1"/>
    <property type="molecule type" value="Genomic_DNA"/>
</dbReference>
<dbReference type="InterPro" id="IPR033114">
    <property type="entry name" value="HNH_CAS9"/>
</dbReference>
<dbReference type="GO" id="GO:0043571">
    <property type="term" value="P:maintenance of CRISPR repeat elements"/>
    <property type="evidence" value="ECO:0007669"/>
    <property type="project" value="UniProtKB-UniRule"/>
</dbReference>
<name>K2PT21_9FLAO</name>
<comment type="subunit">
    <text evidence="11 12">Monomer. Binds crRNA and tracrRNA.</text>
</comment>
<feature type="binding site" evidence="12">
    <location>
        <position position="700"/>
    </location>
    <ligand>
        <name>Mg(2+)</name>
        <dbReference type="ChEBI" id="CHEBI:18420"/>
        <label>1</label>
    </ligand>
</feature>
<protein>
    <recommendedName>
        <fullName evidence="12">CRISPR-associated endonuclease Cas9</fullName>
        <ecNumber evidence="12">3.1.-.-</ecNumber>
    </recommendedName>
</protein>
<feature type="binding site" evidence="12">
    <location>
        <position position="704"/>
    </location>
    <ligand>
        <name>Mg(2+)</name>
        <dbReference type="ChEBI" id="CHEBI:18420"/>
        <label>1</label>
    </ligand>
</feature>
<dbReference type="GO" id="GO:0046872">
    <property type="term" value="F:metal ion binding"/>
    <property type="evidence" value="ECO:0007669"/>
    <property type="project" value="UniProtKB-UniRule"/>
</dbReference>
<evidence type="ECO:0000313" key="15">
    <source>
        <dbReference type="Proteomes" id="UP000007364"/>
    </source>
</evidence>
<keyword evidence="9 12" id="KW-0238">DNA-binding</keyword>
<comment type="similarity">
    <text evidence="12">Belongs to the CRISPR-associated Cas9 family.</text>
</comment>
<dbReference type="RefSeq" id="WP_008991033.1">
    <property type="nucleotide sequence ID" value="NZ_AMSG01000005.1"/>
</dbReference>
<evidence type="ECO:0000256" key="10">
    <source>
        <dbReference type="ARBA" id="ARBA00023211"/>
    </source>
</evidence>
<feature type="active site" description="For RuvC-like nuclease domain" evidence="12">
    <location>
        <position position="8"/>
    </location>
</feature>
<keyword evidence="6 12" id="KW-0460">Magnesium</keyword>
<sequence>MKTILGLDLGTNSIGWALVKEAENENEVSDIIKLGVRVNPLTVDELTNFEGGKAYSNNAERTLKRGARRNLQRYKLRRENLIEILLKNGLINKDTALTEVGKETTHQTLKLRSKSANEKVSLEDLAKILLSINKKRGYKSSRKVNAEDDGVAIDGMEVAKLLYDENMTPGEYVLRLLESGKKHLPDFYRSDLQEEFNLVWKKQSEFYPLILTKELFFELHGKNKSQTWAICKEPLGIVGVKLKGSAKEQKFARYRLRKEALTQQIELEHLAIVLQDINNDSNKSSGYLGAISDRSKELFFNKETVGQYQYKQLQKDPNTSLKNQVFYRQDYLDEFEVIWRNQAKFYPQLTNELKQEIRDVVIFYQRKLKSQKNLISFCQFESTQQNYVEKETGKTKIRTIGRRVIPRSSPLFQEFKIWQSLNNLKFVNSESNQIIQFIELEDDVKKVVFDELNLRGDLKPNQVLKILSKYMKIGKLTQWKCNLEEIEGNRTNSALYNVFQMIAEEEGYGFNWGKKSALEIKSELKAIFSSIGINDSILDFDFSKKLDQQLSYQLWHLLYSAEEGNSKITEEDKFTYGNTGVALKKKLHLKFGFKPEYSTLISNLRFTSDYGNLSSKAISKILPFLRDGSDYSKACQYAGYNHSNSLSADELDNRELKPKLELLKKNSLRNPVVEKILNQMVNVVNQVIDNYGKPDEVRIELARELKKSAKERSQMTKNISDATRRNAEIKKYLSKEFGIPNPTKGDVIRYRLWEELASNGYKDLFRDKYIPKEKLFSNEIDIEHIIPKALLFDDSFSNKTLAFKVDNLKKADRTAFDFMSTDFSKDVDSYIGRIETLHKDGKISSSKYKKLMIPKSKLVDGFIERDLRNTQYIAKQARKMLLEVFKTVVPTTGKITDKLREDWDLINVMKELNFPKYKALGLTKKIERFDVGSEKIKSINVIEGWSKRNDHRHHAMDALAVAFTTHNHIQYLNYLNARKDIHHEMHGTIKSIENQIIGKDVMGKRRFIPPISDLRMKAKLQIESILISFKNKNKVVTWSVNKTKLKGKDNYNKRRQLTPRGQLHKETVYGKIKLIDPKPLKLNNKFTLVRASMIVDKVHREIVLQHLSKYDNNSEVAFDSKTIKIDPILIEGIGLKEVVCYEDVFKIRKKISGDNFKNEKHLEKVIDEKVKQILKDRVIKFQGNFKEAFSNLEENPIWLNKSKGIAVKSVAIKGVNNAESLHEGKDHFGDQILDKNKKQIPVDFVSTGNNHHVGIYEDKDGNLQERVVSFFEAVTRVNEGLPIIDKTYNSDIGWKFKFTMKQNEMFVFPSDDFDPNEFDLTDGKNAAKISPNLYRVQKIATKNYMFRHHLETVVTNDLEFTYKSIRSTGWLRNLVKVRINHLGEIVYVGEY</sequence>
<evidence type="ECO:0000256" key="8">
    <source>
        <dbReference type="ARBA" id="ARBA00023118"/>
    </source>
</evidence>
<keyword evidence="3 12" id="KW-0479">Metal-binding</keyword>
<reference evidence="14 15" key="1">
    <citation type="journal article" date="2012" name="J. Bacteriol.">
        <title>Genome Sequence of Galbibacter marinum Type Strain ck-I2-15.</title>
        <authorList>
            <person name="Lai Q."/>
            <person name="Li C."/>
            <person name="Shao Z."/>
        </authorList>
    </citation>
    <scope>NUCLEOTIDE SEQUENCE [LARGE SCALE GENOMIC DNA]</scope>
    <source>
        <strain evidence="15">ck-I2-15</strain>
    </source>
</reference>
<dbReference type="HAMAP" id="MF_01480">
    <property type="entry name" value="Cas9"/>
    <property type="match status" value="1"/>
</dbReference>
<dbReference type="Pfam" id="PF18541">
    <property type="entry name" value="RuvC_III"/>
    <property type="match status" value="1"/>
</dbReference>
<evidence type="ECO:0000256" key="12">
    <source>
        <dbReference type="HAMAP-Rule" id="MF_01480"/>
    </source>
</evidence>
<dbReference type="GO" id="GO:0004519">
    <property type="term" value="F:endonuclease activity"/>
    <property type="evidence" value="ECO:0007669"/>
    <property type="project" value="UniProtKB-UniRule"/>
</dbReference>
<gene>
    <name evidence="12" type="primary">cas9</name>
    <name evidence="14" type="ORF">I215_05807</name>
</gene>
<dbReference type="InterPro" id="IPR028629">
    <property type="entry name" value="Cas9"/>
</dbReference>
<evidence type="ECO:0000256" key="3">
    <source>
        <dbReference type="ARBA" id="ARBA00022723"/>
    </source>
</evidence>
<dbReference type="PROSITE" id="PS51749">
    <property type="entry name" value="HNH_CAS9"/>
    <property type="match status" value="1"/>
</dbReference>
<dbReference type="InterPro" id="IPR041383">
    <property type="entry name" value="RuvC_III"/>
</dbReference>
<dbReference type="InterPro" id="IPR003615">
    <property type="entry name" value="HNH_nuc"/>
</dbReference>
<dbReference type="Gene3D" id="3.30.420.10">
    <property type="entry name" value="Ribonuclease H-like superfamily/Ribonuclease H"/>
    <property type="match status" value="3"/>
</dbReference>
<dbReference type="InterPro" id="IPR036397">
    <property type="entry name" value="RNaseH_sf"/>
</dbReference>
<keyword evidence="7 12" id="KW-0694">RNA-binding</keyword>
<dbReference type="STRING" id="555500.I215_05807"/>
<evidence type="ECO:0000256" key="9">
    <source>
        <dbReference type="ARBA" id="ARBA00023125"/>
    </source>
</evidence>
<feature type="binding site" evidence="12">
    <location>
        <position position="8"/>
    </location>
    <ligand>
        <name>Mg(2+)</name>
        <dbReference type="ChEBI" id="CHEBI:18420"/>
        <label>2</label>
    </ligand>
</feature>
<evidence type="ECO:0000256" key="5">
    <source>
        <dbReference type="ARBA" id="ARBA00022801"/>
    </source>
</evidence>
<dbReference type="eggNOG" id="COG3513">
    <property type="taxonomic scope" value="Bacteria"/>
</dbReference>
<comment type="cofactor">
    <cofactor evidence="1 12">
        <name>Mg(2+)</name>
        <dbReference type="ChEBI" id="CHEBI:18420"/>
    </cofactor>
</comment>
<dbReference type="Pfam" id="PF13395">
    <property type="entry name" value="HNH_4"/>
    <property type="match status" value="1"/>
</dbReference>
<keyword evidence="5 12" id="KW-0378">Hydrolase</keyword>
<comment type="function">
    <text evidence="12">CRISPR (clustered regularly interspaced short palindromic repeat) is an adaptive immune system that provides protection against mobile genetic elements (viruses, transposable elements and conjugative plasmids). CRISPR clusters contain spacers, sequences complementary to antecedent mobile elements, and target invading nucleic acids. CRISPR clusters are transcribed and processed into CRISPR RNA (crRNA). In type II CRISPR systems correct processing of pre-crRNA requires a trans-encoded small RNA (tracrRNA), endogenous ribonuclease 3 (rnc) and this protein. The tracrRNA serves as a guide for ribonuclease 3-aided processing of pre-crRNA. Subsequently Cas9/crRNA/tracrRNA endonucleolytically cleaves linear or circular dsDNA target complementary to the spacer; Cas9 is inactive in the absence of the 2 guide RNAs (gRNA). Cas9 recognizes the protospacer adjacent motif (PAM) in the CRISPR repeat sequences to help distinguish self versus nonself, as targets within the bacterial CRISPR locus do not have PAMs. PAM recognition is also required for catalytic activity.</text>
</comment>
<evidence type="ECO:0000259" key="13">
    <source>
        <dbReference type="PROSITE" id="PS51749"/>
    </source>
</evidence>
<dbReference type="NCBIfam" id="TIGR01865">
    <property type="entry name" value="cas_Csn1"/>
    <property type="match status" value="1"/>
</dbReference>
<evidence type="ECO:0000256" key="7">
    <source>
        <dbReference type="ARBA" id="ARBA00022884"/>
    </source>
</evidence>
<evidence type="ECO:0000256" key="2">
    <source>
        <dbReference type="ARBA" id="ARBA00022722"/>
    </source>
</evidence>
<feature type="binding site" evidence="12">
    <location>
        <position position="8"/>
    </location>
    <ligand>
        <name>Mg(2+)</name>
        <dbReference type="ChEBI" id="CHEBI:18420"/>
        <label>1</label>
    </ligand>
</feature>
<feature type="domain" description="HNH Cas9-type" evidence="13">
    <location>
        <begin position="708"/>
        <end position="867"/>
    </location>
</feature>
<evidence type="ECO:0000256" key="11">
    <source>
        <dbReference type="ARBA" id="ARBA00046380"/>
    </source>
</evidence>
<comment type="domain">
    <text evidence="12">Has 2 endonuclease domains. The discontinuous RuvC-like domain cleaves the target DNA noncomplementary to crRNA while the HNH nuclease domain cleaves the target DNA complementary to crRNA.</text>
</comment>
<dbReference type="Proteomes" id="UP000007364">
    <property type="component" value="Unassembled WGS sequence"/>
</dbReference>
<dbReference type="OrthoDB" id="9777169at2"/>
<feature type="active site" description="Proton acceptor for HNH nuclease domain" evidence="12">
    <location>
        <position position="784"/>
    </location>
</feature>
<dbReference type="GO" id="GO:0003677">
    <property type="term" value="F:DNA binding"/>
    <property type="evidence" value="ECO:0007669"/>
    <property type="project" value="UniProtKB-UniRule"/>
</dbReference>
<keyword evidence="4 12" id="KW-0255">Endonuclease</keyword>
<dbReference type="EC" id="3.1.-.-" evidence="12"/>
<evidence type="ECO:0000313" key="14">
    <source>
        <dbReference type="EMBL" id="EKF55725.1"/>
    </source>
</evidence>
<keyword evidence="15" id="KW-1185">Reference proteome</keyword>
<feature type="binding site" evidence="12">
    <location>
        <position position="954"/>
    </location>
    <ligand>
        <name>Mg(2+)</name>
        <dbReference type="ChEBI" id="CHEBI:18420"/>
        <label>2</label>
    </ligand>
</feature>
<dbReference type="GO" id="GO:0051607">
    <property type="term" value="P:defense response to virus"/>
    <property type="evidence" value="ECO:0007669"/>
    <property type="project" value="UniProtKB-UniRule"/>
</dbReference>
<evidence type="ECO:0000256" key="6">
    <source>
        <dbReference type="ARBA" id="ARBA00022842"/>
    </source>
</evidence>